<feature type="region of interest" description="Disordered" evidence="1">
    <location>
        <begin position="1"/>
        <end position="38"/>
    </location>
</feature>
<sequence>MVKTKKHRKHSKNSKQGKHSKQKHKSQKGGVGSKTTSRLDQKVNDVAVILAQLLSRTSIKATNRNLVERDVVSKILKDIPRDSIRTAILHAKKEELENSKSLLRAAKKEDKPALQYSIRDLEAEFKQLTWEEQLGKSIKRALAIPKPRIRPVIPVRPVIPIN</sequence>
<organism evidence="2">
    <name type="scientific">viral metagenome</name>
    <dbReference type="NCBI Taxonomy" id="1070528"/>
    <lineage>
        <taxon>unclassified sequences</taxon>
        <taxon>metagenomes</taxon>
        <taxon>organismal metagenomes</taxon>
    </lineage>
</organism>
<protein>
    <submittedName>
        <fullName evidence="2">Uncharacterized protein</fullName>
    </submittedName>
</protein>
<accession>A0A6C0CC14</accession>
<reference evidence="2" key="1">
    <citation type="journal article" date="2020" name="Nature">
        <title>Giant virus diversity and host interactions through global metagenomics.</title>
        <authorList>
            <person name="Schulz F."/>
            <person name="Roux S."/>
            <person name="Paez-Espino D."/>
            <person name="Jungbluth S."/>
            <person name="Walsh D.A."/>
            <person name="Denef V.J."/>
            <person name="McMahon K.D."/>
            <person name="Konstantinidis K.T."/>
            <person name="Eloe-Fadrosh E.A."/>
            <person name="Kyrpides N.C."/>
            <person name="Woyke T."/>
        </authorList>
    </citation>
    <scope>NUCLEOTIDE SEQUENCE</scope>
    <source>
        <strain evidence="2">GVMAG-M-3300020523-10</strain>
    </source>
</reference>
<proteinExistence type="predicted"/>
<name>A0A6C0CC14_9ZZZZ</name>
<feature type="compositionally biased region" description="Basic residues" evidence="1">
    <location>
        <begin position="1"/>
        <end position="27"/>
    </location>
</feature>
<dbReference type="EMBL" id="MN739379">
    <property type="protein sequence ID" value="QHT01672.1"/>
    <property type="molecule type" value="Genomic_DNA"/>
</dbReference>
<dbReference type="AlphaFoldDB" id="A0A6C0CC14"/>
<evidence type="ECO:0000256" key="1">
    <source>
        <dbReference type="SAM" id="MobiDB-lite"/>
    </source>
</evidence>
<evidence type="ECO:0000313" key="2">
    <source>
        <dbReference type="EMBL" id="QHT01672.1"/>
    </source>
</evidence>